<gene>
    <name evidence="2" type="ORF">HMPREF9080_00637</name>
</gene>
<comment type="caution">
    <text evidence="2">The sequence shown here is derived from an EMBL/GenBank/DDBJ whole genome shotgun (WGS) entry which is preliminary data.</text>
</comment>
<dbReference type="EMBL" id="AGCM01000033">
    <property type="protein sequence ID" value="EHM55548.1"/>
    <property type="molecule type" value="Genomic_DNA"/>
</dbReference>
<dbReference type="STRING" id="797473.HMPREF9080_00637"/>
<organism evidence="2 3">
    <name type="scientific">Cardiobacterium valvarum F0432</name>
    <dbReference type="NCBI Taxonomy" id="797473"/>
    <lineage>
        <taxon>Bacteria</taxon>
        <taxon>Pseudomonadati</taxon>
        <taxon>Pseudomonadota</taxon>
        <taxon>Gammaproteobacteria</taxon>
        <taxon>Cardiobacteriales</taxon>
        <taxon>Cardiobacteriaceae</taxon>
        <taxon>Cardiobacterium</taxon>
    </lineage>
</organism>
<name>G9ZD04_9GAMM</name>
<proteinExistence type="predicted"/>
<feature type="region of interest" description="Disordered" evidence="1">
    <location>
        <begin position="1"/>
        <end position="22"/>
    </location>
</feature>
<protein>
    <submittedName>
        <fullName evidence="2">Uncharacterized protein</fullName>
    </submittedName>
</protein>
<feature type="compositionally biased region" description="Polar residues" evidence="1">
    <location>
        <begin position="1"/>
        <end position="17"/>
    </location>
</feature>
<dbReference type="Proteomes" id="UP000004750">
    <property type="component" value="Unassembled WGS sequence"/>
</dbReference>
<evidence type="ECO:0000313" key="2">
    <source>
        <dbReference type="EMBL" id="EHM55548.1"/>
    </source>
</evidence>
<accession>G9ZD04</accession>
<dbReference type="HOGENOM" id="CLU_2951800_0_0_6"/>
<evidence type="ECO:0000256" key="1">
    <source>
        <dbReference type="SAM" id="MobiDB-lite"/>
    </source>
</evidence>
<dbReference type="AlphaFoldDB" id="G9ZD04"/>
<evidence type="ECO:0000313" key="3">
    <source>
        <dbReference type="Proteomes" id="UP000004750"/>
    </source>
</evidence>
<sequence length="59" mass="6269">MTQQSPGGTVDKTSASKQPPPLLAISSSTLSARLASSGQARYSPALRSFSLYSMKSWLH</sequence>
<reference evidence="2 3" key="1">
    <citation type="submission" date="2011-08" db="EMBL/GenBank/DDBJ databases">
        <authorList>
            <person name="Weinstock G."/>
            <person name="Sodergren E."/>
            <person name="Clifton S."/>
            <person name="Fulton L."/>
            <person name="Fulton B."/>
            <person name="Courtney L."/>
            <person name="Fronick C."/>
            <person name="Harrison M."/>
            <person name="Strong C."/>
            <person name="Farmer C."/>
            <person name="Delahaunty K."/>
            <person name="Markovic C."/>
            <person name="Hall O."/>
            <person name="Minx P."/>
            <person name="Tomlinson C."/>
            <person name="Mitreva M."/>
            <person name="Hou S."/>
            <person name="Chen J."/>
            <person name="Wollam A."/>
            <person name="Pepin K.H."/>
            <person name="Johnson M."/>
            <person name="Bhonagiri V."/>
            <person name="Zhang X."/>
            <person name="Suruliraj S."/>
            <person name="Warren W."/>
            <person name="Chinwalla A."/>
            <person name="Mardis E.R."/>
            <person name="Wilson R.K."/>
        </authorList>
    </citation>
    <scope>NUCLEOTIDE SEQUENCE [LARGE SCALE GENOMIC DNA]</scope>
    <source>
        <strain evidence="2 3">F0432</strain>
    </source>
</reference>